<accession>A0AAN6S7S2</accession>
<feature type="compositionally biased region" description="Basic and acidic residues" evidence="1">
    <location>
        <begin position="1"/>
        <end position="10"/>
    </location>
</feature>
<feature type="region of interest" description="Disordered" evidence="1">
    <location>
        <begin position="278"/>
        <end position="297"/>
    </location>
</feature>
<dbReference type="PROSITE" id="PS00022">
    <property type="entry name" value="EGF_1"/>
    <property type="match status" value="1"/>
</dbReference>
<evidence type="ECO:0000259" key="3">
    <source>
        <dbReference type="PROSITE" id="PS00022"/>
    </source>
</evidence>
<feature type="compositionally biased region" description="Polar residues" evidence="1">
    <location>
        <begin position="146"/>
        <end position="167"/>
    </location>
</feature>
<evidence type="ECO:0000256" key="2">
    <source>
        <dbReference type="SAM" id="Phobius"/>
    </source>
</evidence>
<keyword evidence="6" id="KW-1185">Reference proteome</keyword>
<gene>
    <name evidence="5" type="ORF">QBC46DRAFT_422431</name>
</gene>
<sequence length="959" mass="100221">MSSRDGRDMDQPSGLGSVRRARERAEAGLPLEDSSSTPRTMPAFVEEAPQIAQPSMPRRPPAVGATAGQLRNPRPQAPPGLHTKDGQIGVAISRPTPVPQWPLQGPLPATSADSEPYRPPPGKSQPPQRPPRPSRVPSILDASKVQDPTPSFSYRPQSGRDSSSGQDLLSVPETPSSMSRPSTLSSVGSIPDFPLPVQLPVGPPRRSVTLGPPPSARRGASSFYSNASYVSPIPEESPRSRSHTSFASSAAMPDGWGTPSPGPSPNYPGAFYDDAIVEEPSVYGDEDAEESRLVRSASIGKRAKPTLVSATTPRGVEAEASSQRPGPAPVQTGPFKDGTGYIENSSSSSALPTAARLPLGTAVTADAMLNAYSSASATDPSNPSVRGTPSPQPPPGGRPYSRLSAIRRPPRLDIDAVRKAESRGSLTSLPDLIRRATRLAASLEKGRRPASRFDDLSDFPDAELYGDGTLEKEISVDGGRHQSGLSDMLAAFPPPAQAVTNSSRRSFRDSIREQVQSWPLPLNLNRTQNASQEEMSMSRPPTQQSATKGRRRCCGLPLWAFILVMIVILILVAAAIVLPLEFFVIRKGQNTKTAAQTALEQCQAQVSCANNGTNVVNQGFCSCICTNGFTGFDCTVAGTTGCTMTSLTGDNTINNVTIGDAIPRLIAQAETNFSIPLSGTAILAKLNAGNLSCSAENALVTFDGQDTRQGDASAEVIDPSSGSLNVANVVNGVAFTTITIMVGEHTTITLEAPLVTPATAASAQLGAGTGFSTIITAPTTFSTIFATTISFGATVTFPGASTSRSPSPSTTSSPSPSTTSTITTTMSMSSSSTAPSATGTTAAAFTVTEQVLDFARVAVLFILQEETLDNAKTAQATLQRFFSSASPGSSLSPDGVSIDAARNVTLGNGNSVDLVRFTVKTPGSNSVVGGTGTTAVEARDAPGEFVLHGRRTAFSYYDR</sequence>
<feature type="region of interest" description="Disordered" evidence="1">
    <location>
        <begin position="304"/>
        <end position="352"/>
    </location>
</feature>
<feature type="compositionally biased region" description="Polar residues" evidence="1">
    <location>
        <begin position="529"/>
        <end position="547"/>
    </location>
</feature>
<evidence type="ECO:0000256" key="1">
    <source>
        <dbReference type="SAM" id="MobiDB-lite"/>
    </source>
</evidence>
<feature type="compositionally biased region" description="Polar residues" evidence="1">
    <location>
        <begin position="342"/>
        <end position="351"/>
    </location>
</feature>
<dbReference type="PANTHER" id="PTHR17178">
    <property type="entry name" value="SECRETORY GRANULE PROTEOGLYCAN CORE PROTEIN"/>
    <property type="match status" value="1"/>
</dbReference>
<dbReference type="CDD" id="cd00054">
    <property type="entry name" value="EGF_CA"/>
    <property type="match status" value="1"/>
</dbReference>
<proteinExistence type="predicted"/>
<dbReference type="InterPro" id="IPR000742">
    <property type="entry name" value="EGF"/>
</dbReference>
<organism evidence="5 6">
    <name type="scientific">Diplogelasinospora grovesii</name>
    <dbReference type="NCBI Taxonomy" id="303347"/>
    <lineage>
        <taxon>Eukaryota</taxon>
        <taxon>Fungi</taxon>
        <taxon>Dikarya</taxon>
        <taxon>Ascomycota</taxon>
        <taxon>Pezizomycotina</taxon>
        <taxon>Sordariomycetes</taxon>
        <taxon>Sordariomycetidae</taxon>
        <taxon>Sordariales</taxon>
        <taxon>Diplogelasinosporaceae</taxon>
        <taxon>Diplogelasinospora</taxon>
    </lineage>
</organism>
<protein>
    <recommendedName>
        <fullName evidence="3 4">EGF-like domain-containing protein</fullName>
    </recommendedName>
</protein>
<feature type="region of interest" description="Disordered" evidence="1">
    <location>
        <begin position="1"/>
        <end position="273"/>
    </location>
</feature>
<keyword evidence="2" id="KW-0472">Membrane</keyword>
<reference evidence="6" key="1">
    <citation type="journal article" date="2023" name="Mol. Phylogenet. Evol.">
        <title>Genome-scale phylogeny and comparative genomics of the fungal order Sordariales.</title>
        <authorList>
            <person name="Hensen N."/>
            <person name="Bonometti L."/>
            <person name="Westerberg I."/>
            <person name="Brannstrom I.O."/>
            <person name="Guillou S."/>
            <person name="Cros-Aarteil S."/>
            <person name="Calhoun S."/>
            <person name="Haridas S."/>
            <person name="Kuo A."/>
            <person name="Mondo S."/>
            <person name="Pangilinan J."/>
            <person name="Riley R."/>
            <person name="LaButti K."/>
            <person name="Andreopoulos B."/>
            <person name="Lipzen A."/>
            <person name="Chen C."/>
            <person name="Yan M."/>
            <person name="Daum C."/>
            <person name="Ng V."/>
            <person name="Clum A."/>
            <person name="Steindorff A."/>
            <person name="Ohm R.A."/>
            <person name="Martin F."/>
            <person name="Silar P."/>
            <person name="Natvig D.O."/>
            <person name="Lalanne C."/>
            <person name="Gautier V."/>
            <person name="Ament-Velasquez S.L."/>
            <person name="Kruys A."/>
            <person name="Hutchinson M.I."/>
            <person name="Powell A.J."/>
            <person name="Barry K."/>
            <person name="Miller A.N."/>
            <person name="Grigoriev I.V."/>
            <person name="Debuchy R."/>
            <person name="Gladieux P."/>
            <person name="Hiltunen Thoren M."/>
            <person name="Johannesson H."/>
        </authorList>
    </citation>
    <scope>NUCLEOTIDE SEQUENCE [LARGE SCALE GENOMIC DNA]</scope>
    <source>
        <strain evidence="6">CBS 340.73</strain>
    </source>
</reference>
<evidence type="ECO:0000313" key="6">
    <source>
        <dbReference type="Proteomes" id="UP001303473"/>
    </source>
</evidence>
<dbReference type="Proteomes" id="UP001303473">
    <property type="component" value="Unassembled WGS sequence"/>
</dbReference>
<keyword evidence="2" id="KW-1133">Transmembrane helix</keyword>
<dbReference type="PROSITE" id="PS01186">
    <property type="entry name" value="EGF_2"/>
    <property type="match status" value="1"/>
</dbReference>
<feature type="region of interest" description="Disordered" evidence="1">
    <location>
        <begin position="529"/>
        <end position="548"/>
    </location>
</feature>
<evidence type="ECO:0000313" key="5">
    <source>
        <dbReference type="EMBL" id="KAK3943188.1"/>
    </source>
</evidence>
<feature type="transmembrane region" description="Helical" evidence="2">
    <location>
        <begin position="558"/>
        <end position="584"/>
    </location>
</feature>
<feature type="domain" description="EGF-like" evidence="3 4">
    <location>
        <begin position="623"/>
        <end position="634"/>
    </location>
</feature>
<feature type="region of interest" description="Disordered" evidence="1">
    <location>
        <begin position="374"/>
        <end position="412"/>
    </location>
</feature>
<name>A0AAN6S7S2_9PEZI</name>
<dbReference type="AlphaFoldDB" id="A0AAN6S7S2"/>
<feature type="compositionally biased region" description="Pro residues" evidence="1">
    <location>
        <begin position="117"/>
        <end position="134"/>
    </location>
</feature>
<comment type="caution">
    <text evidence="5">The sequence shown here is derived from an EMBL/GenBank/DDBJ whole genome shotgun (WGS) entry which is preliminary data.</text>
</comment>
<keyword evidence="2" id="KW-0812">Transmembrane</keyword>
<feature type="region of interest" description="Disordered" evidence="1">
    <location>
        <begin position="798"/>
        <end position="836"/>
    </location>
</feature>
<evidence type="ECO:0000259" key="4">
    <source>
        <dbReference type="PROSITE" id="PS01186"/>
    </source>
</evidence>
<dbReference type="EMBL" id="MU853768">
    <property type="protein sequence ID" value="KAK3943188.1"/>
    <property type="molecule type" value="Genomic_DNA"/>
</dbReference>
<dbReference type="PANTHER" id="PTHR17178:SF0">
    <property type="entry name" value="SERGLYCIN"/>
    <property type="match status" value="1"/>
</dbReference>
<feature type="compositionally biased region" description="Low complexity" evidence="1">
    <location>
        <begin position="174"/>
        <end position="186"/>
    </location>
</feature>